<feature type="domain" description="Mutator-like transposase" evidence="1">
    <location>
        <begin position="20"/>
        <end position="83"/>
    </location>
</feature>
<evidence type="ECO:0000313" key="2">
    <source>
        <dbReference type="EMBL" id="KAH3728839.1"/>
    </source>
</evidence>
<evidence type="ECO:0000313" key="3">
    <source>
        <dbReference type="Proteomes" id="UP000828390"/>
    </source>
</evidence>
<name>A0A9D4CNS4_DREPO</name>
<dbReference type="AlphaFoldDB" id="A0A9D4CNS4"/>
<accession>A0A9D4CNS4</accession>
<keyword evidence="3" id="KW-1185">Reference proteome</keyword>
<sequence length="91" mass="10136">MDLDRITERTVQRQWEKWTWKSGIPCFVVNTKLGTAMVNSLGGPSRVNNMLSTLNLKTISDTNLKIMEQPAGEVIEQVATESLGLQLAMLS</sequence>
<reference evidence="2" key="1">
    <citation type="journal article" date="2019" name="bioRxiv">
        <title>The Genome of the Zebra Mussel, Dreissena polymorpha: A Resource for Invasive Species Research.</title>
        <authorList>
            <person name="McCartney M.A."/>
            <person name="Auch B."/>
            <person name="Kono T."/>
            <person name="Mallez S."/>
            <person name="Zhang Y."/>
            <person name="Obille A."/>
            <person name="Becker A."/>
            <person name="Abrahante J.E."/>
            <person name="Garbe J."/>
            <person name="Badalamenti J.P."/>
            <person name="Herman A."/>
            <person name="Mangelson H."/>
            <person name="Liachko I."/>
            <person name="Sullivan S."/>
            <person name="Sone E.D."/>
            <person name="Koren S."/>
            <person name="Silverstein K.A.T."/>
            <person name="Beckman K.B."/>
            <person name="Gohl D.M."/>
        </authorList>
    </citation>
    <scope>NUCLEOTIDE SEQUENCE</scope>
    <source>
        <strain evidence="2">Duluth1</strain>
        <tissue evidence="2">Whole animal</tissue>
    </source>
</reference>
<proteinExistence type="predicted"/>
<dbReference type="Proteomes" id="UP000828390">
    <property type="component" value="Unassembled WGS sequence"/>
</dbReference>
<organism evidence="2 3">
    <name type="scientific">Dreissena polymorpha</name>
    <name type="common">Zebra mussel</name>
    <name type="synonym">Mytilus polymorpha</name>
    <dbReference type="NCBI Taxonomy" id="45954"/>
    <lineage>
        <taxon>Eukaryota</taxon>
        <taxon>Metazoa</taxon>
        <taxon>Spiralia</taxon>
        <taxon>Lophotrochozoa</taxon>
        <taxon>Mollusca</taxon>
        <taxon>Bivalvia</taxon>
        <taxon>Autobranchia</taxon>
        <taxon>Heteroconchia</taxon>
        <taxon>Euheterodonta</taxon>
        <taxon>Imparidentia</taxon>
        <taxon>Neoheterodontei</taxon>
        <taxon>Myida</taxon>
        <taxon>Dreissenoidea</taxon>
        <taxon>Dreissenidae</taxon>
        <taxon>Dreissena</taxon>
    </lineage>
</organism>
<dbReference type="Pfam" id="PF20700">
    <property type="entry name" value="Mutator"/>
    <property type="match status" value="1"/>
</dbReference>
<protein>
    <recommendedName>
        <fullName evidence="1">Mutator-like transposase domain-containing protein</fullName>
    </recommendedName>
</protein>
<gene>
    <name evidence="2" type="ORF">DPMN_054801</name>
</gene>
<dbReference type="InterPro" id="IPR049012">
    <property type="entry name" value="Mutator_transp_dom"/>
</dbReference>
<comment type="caution">
    <text evidence="2">The sequence shown here is derived from an EMBL/GenBank/DDBJ whole genome shotgun (WGS) entry which is preliminary data.</text>
</comment>
<reference evidence="2" key="2">
    <citation type="submission" date="2020-11" db="EMBL/GenBank/DDBJ databases">
        <authorList>
            <person name="McCartney M.A."/>
            <person name="Auch B."/>
            <person name="Kono T."/>
            <person name="Mallez S."/>
            <person name="Becker A."/>
            <person name="Gohl D.M."/>
            <person name="Silverstein K.A.T."/>
            <person name="Koren S."/>
            <person name="Bechman K.B."/>
            <person name="Herman A."/>
            <person name="Abrahante J.E."/>
            <person name="Garbe J."/>
        </authorList>
    </citation>
    <scope>NUCLEOTIDE SEQUENCE</scope>
    <source>
        <strain evidence="2">Duluth1</strain>
        <tissue evidence="2">Whole animal</tissue>
    </source>
</reference>
<dbReference type="EMBL" id="JAIWYP010000012">
    <property type="protein sequence ID" value="KAH3728839.1"/>
    <property type="molecule type" value="Genomic_DNA"/>
</dbReference>
<evidence type="ECO:0000259" key="1">
    <source>
        <dbReference type="Pfam" id="PF20700"/>
    </source>
</evidence>